<dbReference type="Proteomes" id="UP000019598">
    <property type="component" value="Unassembled WGS sequence"/>
</dbReference>
<evidence type="ECO:0000313" key="2">
    <source>
        <dbReference type="EMBL" id="EOS53391.1"/>
    </source>
</evidence>
<protein>
    <submittedName>
        <fullName evidence="2">Uncharacterized protein</fullName>
    </submittedName>
</protein>
<dbReference type="HOGENOM" id="CLU_1684831_0_0_9"/>
<keyword evidence="1" id="KW-0812">Transmembrane</keyword>
<evidence type="ECO:0000313" key="3">
    <source>
        <dbReference type="Proteomes" id="UP000019598"/>
    </source>
</evidence>
<feature type="transmembrane region" description="Helical" evidence="1">
    <location>
        <begin position="120"/>
        <end position="140"/>
    </location>
</feature>
<keyword evidence="1" id="KW-1133">Transmembrane helix</keyword>
<accession>R9L4R8</accession>
<organism evidence="2 3">
    <name type="scientific">Paenibacillus barengoltzii G22</name>
    <dbReference type="NCBI Taxonomy" id="1235795"/>
    <lineage>
        <taxon>Bacteria</taxon>
        <taxon>Bacillati</taxon>
        <taxon>Bacillota</taxon>
        <taxon>Bacilli</taxon>
        <taxon>Bacillales</taxon>
        <taxon>Paenibacillaceae</taxon>
        <taxon>Paenibacillus</taxon>
    </lineage>
</organism>
<comment type="caution">
    <text evidence="2">The sequence shown here is derived from an EMBL/GenBank/DDBJ whole genome shotgun (WGS) entry which is preliminary data.</text>
</comment>
<keyword evidence="1" id="KW-0472">Membrane</keyword>
<evidence type="ECO:0000256" key="1">
    <source>
        <dbReference type="SAM" id="Phobius"/>
    </source>
</evidence>
<reference evidence="2 3" key="1">
    <citation type="submission" date="2013-04" db="EMBL/GenBank/DDBJ databases">
        <title>The Genome Sequence of Paenibacillus barengoltzii G22.</title>
        <authorList>
            <consortium name="The Broad Institute Genomics Platform"/>
            <consortium name="The Broad Institute Genome Sequencing Center for Infectious Disease"/>
            <person name="Earl A."/>
            <person name="Xavier R."/>
            <person name="Elson C."/>
            <person name="Duck W."/>
            <person name="Walker B."/>
            <person name="Young S."/>
            <person name="Zeng Q."/>
            <person name="Gargeya S."/>
            <person name="Fitzgerald M."/>
            <person name="Haas B."/>
            <person name="Abouelleil A."/>
            <person name="Allen A.W."/>
            <person name="Alvarado L."/>
            <person name="Arachchi H.M."/>
            <person name="Berlin A.M."/>
            <person name="Chapman S.B."/>
            <person name="Gainer-Dewar J."/>
            <person name="Goldberg J."/>
            <person name="Griggs A."/>
            <person name="Gujja S."/>
            <person name="Hansen M."/>
            <person name="Howarth C."/>
            <person name="Imamovic A."/>
            <person name="Ireland A."/>
            <person name="Larimer J."/>
            <person name="McCowan C."/>
            <person name="Murphy C."/>
            <person name="Pearson M."/>
            <person name="Poon T.W."/>
            <person name="Priest M."/>
            <person name="Roberts A."/>
            <person name="Saif S."/>
            <person name="Shea T."/>
            <person name="Sisk P."/>
            <person name="Sykes S."/>
            <person name="Wortman J."/>
            <person name="Nusbaum C."/>
            <person name="Birren B."/>
        </authorList>
    </citation>
    <scope>NUCLEOTIDE SEQUENCE [LARGE SCALE GENOMIC DNA]</scope>
    <source>
        <strain evidence="2 3">G22</strain>
    </source>
</reference>
<dbReference type="AlphaFoldDB" id="R9L4R8"/>
<proteinExistence type="predicted"/>
<sequence>MRLLPFIAKSIHPLVGPPLPGCVGIRQFHCRWHPRSCIEIVTTIITKLLPFTFFILPKPSRDDKFVEKNASIGLCSRRDSWVMVPKRLGLKKRVGERKGIQGKNPQRRCNQHPHGLRSEFLLNIIVISNFTGYIFILVVAHDAFCANVTLDVVLLA</sequence>
<dbReference type="EMBL" id="ASSZ01000038">
    <property type="protein sequence ID" value="EOS53391.1"/>
    <property type="molecule type" value="Genomic_DNA"/>
</dbReference>
<gene>
    <name evidence="2" type="ORF">C812_04286</name>
</gene>
<name>R9L4R8_9BACL</name>